<keyword evidence="2" id="KW-1185">Reference proteome</keyword>
<dbReference type="AlphaFoldDB" id="A0AAV8Z851"/>
<dbReference type="Proteomes" id="UP001162162">
    <property type="component" value="Unassembled WGS sequence"/>
</dbReference>
<evidence type="ECO:0000313" key="1">
    <source>
        <dbReference type="EMBL" id="KAJ8960434.1"/>
    </source>
</evidence>
<proteinExistence type="predicted"/>
<dbReference type="SUPFAM" id="SSF101898">
    <property type="entry name" value="NHL repeat"/>
    <property type="match status" value="1"/>
</dbReference>
<accession>A0AAV8Z851</accession>
<dbReference type="Gene3D" id="1.20.190.10">
    <property type="entry name" value="Pesticidal crystal protein, N-terminal domain"/>
    <property type="match status" value="1"/>
</dbReference>
<gene>
    <name evidence="1" type="ORF">NQ318_013718</name>
</gene>
<feature type="non-terminal residue" evidence="1">
    <location>
        <position position="1"/>
    </location>
</feature>
<organism evidence="1 2">
    <name type="scientific">Aromia moschata</name>
    <dbReference type="NCBI Taxonomy" id="1265417"/>
    <lineage>
        <taxon>Eukaryota</taxon>
        <taxon>Metazoa</taxon>
        <taxon>Ecdysozoa</taxon>
        <taxon>Arthropoda</taxon>
        <taxon>Hexapoda</taxon>
        <taxon>Insecta</taxon>
        <taxon>Pterygota</taxon>
        <taxon>Neoptera</taxon>
        <taxon>Endopterygota</taxon>
        <taxon>Coleoptera</taxon>
        <taxon>Polyphaga</taxon>
        <taxon>Cucujiformia</taxon>
        <taxon>Chrysomeloidea</taxon>
        <taxon>Cerambycidae</taxon>
        <taxon>Cerambycinae</taxon>
        <taxon>Callichromatini</taxon>
        <taxon>Aromia</taxon>
    </lineage>
</organism>
<comment type="caution">
    <text evidence="1">The sequence shown here is derived from an EMBL/GenBank/DDBJ whole genome shotgun (WGS) entry which is preliminary data.</text>
</comment>
<dbReference type="EMBL" id="JAPWTK010000008">
    <property type="protein sequence ID" value="KAJ8960434.1"/>
    <property type="molecule type" value="Genomic_DNA"/>
</dbReference>
<dbReference type="GO" id="GO:0090729">
    <property type="term" value="F:toxin activity"/>
    <property type="evidence" value="ECO:0007669"/>
    <property type="project" value="InterPro"/>
</dbReference>
<evidence type="ECO:0000313" key="2">
    <source>
        <dbReference type="Proteomes" id="UP001162162"/>
    </source>
</evidence>
<protein>
    <submittedName>
        <fullName evidence="1">Uncharacterized protein</fullName>
    </submittedName>
</protein>
<reference evidence="1" key="1">
    <citation type="journal article" date="2023" name="Insect Mol. Biol.">
        <title>Genome sequencing provides insights into the evolution of gene families encoding plant cell wall-degrading enzymes in longhorned beetles.</title>
        <authorList>
            <person name="Shin N.R."/>
            <person name="Okamura Y."/>
            <person name="Kirsch R."/>
            <person name="Pauchet Y."/>
        </authorList>
    </citation>
    <scope>NUCLEOTIDE SEQUENCE</scope>
    <source>
        <strain evidence="1">AMC_N1</strain>
    </source>
</reference>
<dbReference type="SUPFAM" id="SSF56849">
    <property type="entry name" value="delta-Endotoxin (insectocide), N-terminal domain"/>
    <property type="match status" value="1"/>
</dbReference>
<name>A0AAV8Z851_9CUCU</name>
<dbReference type="InterPro" id="IPR036716">
    <property type="entry name" value="Pest_crys_N_sf"/>
</dbReference>
<sequence length="522" mass="58705">PRKYLQEPNMPLGPDTQYNSNTFGIAMHQDILAVKQDSGIFPESQKNYIVFNIGRTEVYAELKYGTKVMWHGVADAATVRPGEWKELNNGQRPYYVTGLKVYNNTDERAVVHCATSDDKYYLYVKKEEGSFDEIRNKIIKSIVVLGLKYVPYVGSGLSGLVGAFWPRSENNVWEQVQGKIEPLVDEKILDAISGILNGDIRHYQERIGVLAKEIEEGGDPEDIRVHYMNIAQDLIGFEKKFMFTSEIHDHQNVNQFILPDFSTTVLMKISFYVIGMKQADKLGLTDNNVNSIKSYAERTIYEPNGANKYIEDLYKDRVDNAYKTAFAEDLYDNMMNGLNISAFGTISLEHLTDEGYYNDVISYSTVYGRQTARLIKEATAEEMPQPLTPSLVDGKRNRISSMDVYIWRIDNGKGPARIGGMKIQFENGDSYTLGTVSGEVNNVDFNGALLKTLEVHGDGAIDSMVFSFSDGRVITCGGNTKEYVVFELDKHHIVSIFLATDNWSLGGQAANISVAYQLTEQP</sequence>